<evidence type="ECO:0000259" key="3">
    <source>
        <dbReference type="PROSITE" id="PS50110"/>
    </source>
</evidence>
<keyword evidence="5" id="KW-1185">Reference proteome</keyword>
<dbReference type="InterPro" id="IPR011006">
    <property type="entry name" value="CheY-like_superfamily"/>
</dbReference>
<evidence type="ECO:0000256" key="2">
    <source>
        <dbReference type="PROSITE-ProRule" id="PRU00169"/>
    </source>
</evidence>
<evidence type="ECO:0000256" key="1">
    <source>
        <dbReference type="ARBA" id="ARBA00022553"/>
    </source>
</evidence>
<proteinExistence type="predicted"/>
<name>A0A1X7BRJ7_9RHOB</name>
<accession>A0A1X7BRJ7</accession>
<sequence length="132" mass="14493">MRGRRKKILIVEDNTFARFMMKKIIETLEVGLDVDLAHDGVSGCKKIEDDPGSYGLVLMDIHMPVLSGIDATKRIRAHVDDPPRNIPIVAVTADPKYHHPLAVQSLGMDGYMAKPISPGELIGLIDKYCGAV</sequence>
<dbReference type="InterPro" id="IPR001789">
    <property type="entry name" value="Sig_transdc_resp-reg_receiver"/>
</dbReference>
<dbReference type="AlphaFoldDB" id="A0A1X7BRJ7"/>
<dbReference type="SUPFAM" id="SSF52172">
    <property type="entry name" value="CheY-like"/>
    <property type="match status" value="1"/>
</dbReference>
<dbReference type="EMBL" id="FWXB01000006">
    <property type="protein sequence ID" value="SMC12262.1"/>
    <property type="molecule type" value="Genomic_DNA"/>
</dbReference>
<feature type="domain" description="Response regulatory" evidence="3">
    <location>
        <begin position="7"/>
        <end position="129"/>
    </location>
</feature>
<feature type="modified residue" description="4-aspartylphosphate" evidence="2">
    <location>
        <position position="60"/>
    </location>
</feature>
<gene>
    <name evidence="4" type="primary">cheY</name>
    <name evidence="4" type="ORF">ROA7745_02086</name>
</gene>
<dbReference type="InterPro" id="IPR050956">
    <property type="entry name" value="2C_system_His_kinase"/>
</dbReference>
<protein>
    <submittedName>
        <fullName evidence="4">Chemotaxis protein CheY</fullName>
    </submittedName>
</protein>
<dbReference type="SMART" id="SM00448">
    <property type="entry name" value="REC"/>
    <property type="match status" value="1"/>
</dbReference>
<dbReference type="Pfam" id="PF00072">
    <property type="entry name" value="Response_reg"/>
    <property type="match status" value="1"/>
</dbReference>
<organism evidence="4 5">
    <name type="scientific">Roseovarius aestuarii</name>
    <dbReference type="NCBI Taxonomy" id="475083"/>
    <lineage>
        <taxon>Bacteria</taxon>
        <taxon>Pseudomonadati</taxon>
        <taxon>Pseudomonadota</taxon>
        <taxon>Alphaproteobacteria</taxon>
        <taxon>Rhodobacterales</taxon>
        <taxon>Roseobacteraceae</taxon>
        <taxon>Roseovarius</taxon>
    </lineage>
</organism>
<dbReference type="GO" id="GO:0000160">
    <property type="term" value="P:phosphorelay signal transduction system"/>
    <property type="evidence" value="ECO:0007669"/>
    <property type="project" value="InterPro"/>
</dbReference>
<dbReference type="PANTHER" id="PTHR43719:SF28">
    <property type="entry name" value="PEROXIDE STRESS-ACTIVATED HISTIDINE KINASE MAK1-RELATED"/>
    <property type="match status" value="1"/>
</dbReference>
<dbReference type="PANTHER" id="PTHR43719">
    <property type="entry name" value="TWO-COMPONENT HISTIDINE KINASE"/>
    <property type="match status" value="1"/>
</dbReference>
<dbReference type="RefSeq" id="WP_085800208.1">
    <property type="nucleotide sequence ID" value="NZ_FWXB01000006.1"/>
</dbReference>
<reference evidence="4 5" key="1">
    <citation type="submission" date="2017-03" db="EMBL/GenBank/DDBJ databases">
        <authorList>
            <person name="Afonso C.L."/>
            <person name="Miller P.J."/>
            <person name="Scott M.A."/>
            <person name="Spackman E."/>
            <person name="Goraichik I."/>
            <person name="Dimitrov K.M."/>
            <person name="Suarez D.L."/>
            <person name="Swayne D.E."/>
        </authorList>
    </citation>
    <scope>NUCLEOTIDE SEQUENCE [LARGE SCALE GENOMIC DNA]</scope>
    <source>
        <strain evidence="4 5">CECT 7745</strain>
    </source>
</reference>
<dbReference type="CDD" id="cd17546">
    <property type="entry name" value="REC_hyHK_CKI1_RcsC-like"/>
    <property type="match status" value="1"/>
</dbReference>
<dbReference type="Proteomes" id="UP000193224">
    <property type="component" value="Unassembled WGS sequence"/>
</dbReference>
<evidence type="ECO:0000313" key="4">
    <source>
        <dbReference type="EMBL" id="SMC12262.1"/>
    </source>
</evidence>
<dbReference type="OrthoDB" id="7873557at2"/>
<evidence type="ECO:0000313" key="5">
    <source>
        <dbReference type="Proteomes" id="UP000193224"/>
    </source>
</evidence>
<dbReference type="Gene3D" id="3.40.50.2300">
    <property type="match status" value="1"/>
</dbReference>
<keyword evidence="1 2" id="KW-0597">Phosphoprotein</keyword>
<dbReference type="PROSITE" id="PS50110">
    <property type="entry name" value="RESPONSE_REGULATORY"/>
    <property type="match status" value="1"/>
</dbReference>